<name>A0A3M8A419_9BACL</name>
<accession>A0A3M8A419</accession>
<keyword evidence="1" id="KW-0732">Signal</keyword>
<evidence type="ECO:0000313" key="4">
    <source>
        <dbReference type="Proteomes" id="UP000276178"/>
    </source>
</evidence>
<evidence type="ECO:0000256" key="1">
    <source>
        <dbReference type="SAM" id="SignalP"/>
    </source>
</evidence>
<dbReference type="GeneID" id="82812593"/>
<evidence type="ECO:0000313" key="3">
    <source>
        <dbReference type="EMBL" id="RNB45437.1"/>
    </source>
</evidence>
<dbReference type="RefSeq" id="WP_005836938.1">
    <property type="nucleotide sequence ID" value="NZ_BJOD01000086.1"/>
</dbReference>
<comment type="caution">
    <text evidence="3">The sequence shown here is derived from an EMBL/GenBank/DDBJ whole genome shotgun (WGS) entry which is preliminary data.</text>
</comment>
<feature type="signal peptide" evidence="1">
    <location>
        <begin position="1"/>
        <end position="25"/>
    </location>
</feature>
<protein>
    <submittedName>
        <fullName evidence="3">Uncharacterized protein</fullName>
    </submittedName>
</protein>
<dbReference type="Proteomes" id="UP000276178">
    <property type="component" value="Unassembled WGS sequence"/>
</dbReference>
<dbReference type="EMBL" id="RHHN01000138">
    <property type="protein sequence ID" value="RNB45437.1"/>
    <property type="molecule type" value="Genomic_DNA"/>
</dbReference>
<dbReference type="OrthoDB" id="9892410at2"/>
<dbReference type="Proteomes" id="UP000317180">
    <property type="component" value="Unassembled WGS sequence"/>
</dbReference>
<keyword evidence="5" id="KW-1185">Reference proteome</keyword>
<dbReference type="AlphaFoldDB" id="A0A3M8A419"/>
<evidence type="ECO:0000313" key="5">
    <source>
        <dbReference type="Proteomes" id="UP000317180"/>
    </source>
</evidence>
<reference evidence="3 4" key="1">
    <citation type="submission" date="2018-10" db="EMBL/GenBank/DDBJ databases">
        <title>Phylogenomics of Brevibacillus.</title>
        <authorList>
            <person name="Dunlap C."/>
        </authorList>
    </citation>
    <scope>NUCLEOTIDE SEQUENCE [LARGE SCALE GENOMIC DNA]</scope>
    <source>
        <strain evidence="3 4">NRRL NRS 1219</strain>
    </source>
</reference>
<evidence type="ECO:0000313" key="2">
    <source>
        <dbReference type="EMBL" id="GED28644.1"/>
    </source>
</evidence>
<gene>
    <name evidence="2" type="ORF">BAG01nite_47460</name>
    <name evidence="3" type="ORF">EB820_25700</name>
</gene>
<sequence length="142" mass="15963">MKYDKKFIVTALFVGVLAISSSAYAGVVDYWEFNDFHNGWSNGGYLYTEDAFSTDSNEEVTIKFWQTTGDSSAPAKIQYGVVEDVWYGWELYGDTETFTMNNSAGRLQSHTFSDIPEGDDYHIRMVAKTARYMDGGGNVNIP</sequence>
<dbReference type="EMBL" id="BJOD01000086">
    <property type="protein sequence ID" value="GED28644.1"/>
    <property type="molecule type" value="Genomic_DNA"/>
</dbReference>
<organism evidence="3 4">
    <name type="scientific">Brevibacillus agri</name>
    <dbReference type="NCBI Taxonomy" id="51101"/>
    <lineage>
        <taxon>Bacteria</taxon>
        <taxon>Bacillati</taxon>
        <taxon>Bacillota</taxon>
        <taxon>Bacilli</taxon>
        <taxon>Bacillales</taxon>
        <taxon>Paenibacillaceae</taxon>
        <taxon>Brevibacillus</taxon>
    </lineage>
</organism>
<proteinExistence type="predicted"/>
<feature type="chain" id="PRO_5017976932" evidence="1">
    <location>
        <begin position="26"/>
        <end position="142"/>
    </location>
</feature>
<reference evidence="2 5" key="2">
    <citation type="submission" date="2019-06" db="EMBL/GenBank/DDBJ databases">
        <title>Whole genome shotgun sequence of Brevibacillus agri NBRC 15538.</title>
        <authorList>
            <person name="Hosoyama A."/>
            <person name="Uohara A."/>
            <person name="Ohji S."/>
            <person name="Ichikawa N."/>
        </authorList>
    </citation>
    <scope>NUCLEOTIDE SEQUENCE [LARGE SCALE GENOMIC DNA]</scope>
    <source>
        <strain evidence="2 5">NBRC 15538</strain>
    </source>
</reference>